<feature type="disulfide bond" evidence="14">
    <location>
        <begin position="121"/>
        <end position="145"/>
    </location>
</feature>
<proteinExistence type="inferred from homology"/>
<dbReference type="SUPFAM" id="SSF53187">
    <property type="entry name" value="Zn-dependent exopeptidases"/>
    <property type="match status" value="1"/>
</dbReference>
<dbReference type="SUPFAM" id="SSF49464">
    <property type="entry name" value="Carboxypeptidase regulatory domain-like"/>
    <property type="match status" value="1"/>
</dbReference>
<comment type="cofactor">
    <cofactor evidence="1">
        <name>Zn(2+)</name>
        <dbReference type="ChEBI" id="CHEBI:29105"/>
    </cofactor>
</comment>
<dbReference type="STRING" id="7868.ENSCMIP00000005019"/>
<dbReference type="SUPFAM" id="SSF63501">
    <property type="entry name" value="Frizzled cysteine-rich domain"/>
    <property type="match status" value="1"/>
</dbReference>
<dbReference type="GO" id="GO:0008270">
    <property type="term" value="F:zinc ion binding"/>
    <property type="evidence" value="ECO:0007669"/>
    <property type="project" value="InterPro"/>
</dbReference>
<dbReference type="CTD" id="8532"/>
<evidence type="ECO:0000256" key="15">
    <source>
        <dbReference type="PROSITE-ProRule" id="PRU01379"/>
    </source>
</evidence>
<feature type="domain" description="Peptidase M14" evidence="18">
    <location>
        <begin position="182"/>
        <end position="498"/>
    </location>
</feature>
<evidence type="ECO:0000313" key="19">
    <source>
        <dbReference type="Ensembl" id="ENSCMIP00000005019.1"/>
    </source>
</evidence>
<feature type="chain" id="PRO_5021326295" evidence="16">
    <location>
        <begin position="19"/>
        <end position="645"/>
    </location>
</feature>
<reference evidence="20" key="1">
    <citation type="journal article" date="2006" name="Science">
        <title>Ancient noncoding elements conserved in the human genome.</title>
        <authorList>
            <person name="Venkatesh B."/>
            <person name="Kirkness E.F."/>
            <person name="Loh Y.H."/>
            <person name="Halpern A.L."/>
            <person name="Lee A.P."/>
            <person name="Johnson J."/>
            <person name="Dandona N."/>
            <person name="Viswanathan L.D."/>
            <person name="Tay A."/>
            <person name="Venter J.C."/>
            <person name="Strausberg R.L."/>
            <person name="Brenner S."/>
        </authorList>
    </citation>
    <scope>NUCLEOTIDE SEQUENCE [LARGE SCALE GENOMIC DNA]</scope>
</reference>
<evidence type="ECO:0000256" key="5">
    <source>
        <dbReference type="ARBA" id="ARBA00022645"/>
    </source>
</evidence>
<evidence type="ECO:0000256" key="6">
    <source>
        <dbReference type="ARBA" id="ARBA00022670"/>
    </source>
</evidence>
<accession>A0A4W3H4S7</accession>
<reference evidence="19" key="4">
    <citation type="submission" date="2025-08" db="UniProtKB">
        <authorList>
            <consortium name="Ensembl"/>
        </authorList>
    </citation>
    <scope>IDENTIFICATION</scope>
</reference>
<dbReference type="InterPro" id="IPR008969">
    <property type="entry name" value="CarboxyPept-like_regulatory"/>
</dbReference>
<evidence type="ECO:0000256" key="3">
    <source>
        <dbReference type="ARBA" id="ARBA00005988"/>
    </source>
</evidence>
<comment type="subcellular location">
    <subcellularLocation>
        <location evidence="2">Secreted</location>
    </subcellularLocation>
</comment>
<keyword evidence="20" id="KW-1185">Reference proteome</keyword>
<dbReference type="OrthoDB" id="10249045at2759"/>
<dbReference type="GO" id="GO:0004181">
    <property type="term" value="F:metallocarboxypeptidase activity"/>
    <property type="evidence" value="ECO:0007669"/>
    <property type="project" value="InterPro"/>
</dbReference>
<reference evidence="20" key="3">
    <citation type="journal article" date="2014" name="Nature">
        <title>Elephant shark genome provides unique insights into gnathostome evolution.</title>
        <authorList>
            <consortium name="International Elephant Shark Genome Sequencing Consortium"/>
            <person name="Venkatesh B."/>
            <person name="Lee A.P."/>
            <person name="Ravi V."/>
            <person name="Maurya A.K."/>
            <person name="Lian M.M."/>
            <person name="Swann J.B."/>
            <person name="Ohta Y."/>
            <person name="Flajnik M.F."/>
            <person name="Sutoh Y."/>
            <person name="Kasahara M."/>
            <person name="Hoon S."/>
            <person name="Gangu V."/>
            <person name="Roy S.W."/>
            <person name="Irimia M."/>
            <person name="Korzh V."/>
            <person name="Kondrychyn I."/>
            <person name="Lim Z.W."/>
            <person name="Tay B.H."/>
            <person name="Tohari S."/>
            <person name="Kong K.W."/>
            <person name="Ho S."/>
            <person name="Lorente-Galdos B."/>
            <person name="Quilez J."/>
            <person name="Marques-Bonet T."/>
            <person name="Raney B.J."/>
            <person name="Ingham P.W."/>
            <person name="Tay A."/>
            <person name="Hillier L.W."/>
            <person name="Minx P."/>
            <person name="Boehm T."/>
            <person name="Wilson R.K."/>
            <person name="Brenner S."/>
            <person name="Warren W.C."/>
        </authorList>
    </citation>
    <scope>NUCLEOTIDE SEQUENCE [LARGE SCALE GENOMIC DNA]</scope>
</reference>
<dbReference type="GO" id="GO:0016485">
    <property type="term" value="P:protein processing"/>
    <property type="evidence" value="ECO:0007669"/>
    <property type="project" value="TreeGrafter"/>
</dbReference>
<dbReference type="InterPro" id="IPR020067">
    <property type="entry name" value="Frizzled_dom"/>
</dbReference>
<dbReference type="PANTHER" id="PTHR11532">
    <property type="entry name" value="PROTEASE M14 CARBOXYPEPTIDASE"/>
    <property type="match status" value="1"/>
</dbReference>
<evidence type="ECO:0000256" key="14">
    <source>
        <dbReference type="PROSITE-ProRule" id="PRU00090"/>
    </source>
</evidence>
<dbReference type="AlphaFoldDB" id="A0A4W3H4S7"/>
<keyword evidence="4" id="KW-0964">Secreted</keyword>
<dbReference type="Ensembl" id="ENSCMIT00000005201.1">
    <property type="protein sequence ID" value="ENSCMIP00000005019.1"/>
    <property type="gene ID" value="ENSCMIG00000002963.1"/>
</dbReference>
<dbReference type="PROSITE" id="PS50038">
    <property type="entry name" value="FZ"/>
    <property type="match status" value="1"/>
</dbReference>
<dbReference type="InterPro" id="IPR050753">
    <property type="entry name" value="Peptidase_M14_domain"/>
</dbReference>
<reference evidence="19" key="5">
    <citation type="submission" date="2025-09" db="UniProtKB">
        <authorList>
            <consortium name="Ensembl"/>
        </authorList>
    </citation>
    <scope>IDENTIFICATION</scope>
</reference>
<keyword evidence="13" id="KW-0325">Glycoprotein</keyword>
<evidence type="ECO:0000256" key="4">
    <source>
        <dbReference type="ARBA" id="ARBA00022525"/>
    </source>
</evidence>
<name>A0A4W3H4S7_CALMI</name>
<keyword evidence="6" id="KW-0645">Protease</keyword>
<gene>
    <name evidence="19" type="primary">cpz</name>
</gene>
<protein>
    <submittedName>
        <fullName evidence="19">Carboxypeptidase Z</fullName>
    </submittedName>
</protein>
<evidence type="ECO:0000256" key="16">
    <source>
        <dbReference type="SAM" id="SignalP"/>
    </source>
</evidence>
<dbReference type="PROSITE" id="PS52035">
    <property type="entry name" value="PEPTIDASE_M14"/>
    <property type="match status" value="1"/>
</dbReference>
<feature type="active site" description="Proton donor/acceptor" evidence="15">
    <location>
        <position position="468"/>
    </location>
</feature>
<dbReference type="KEGG" id="cmk:103177352"/>
<keyword evidence="10" id="KW-0862">Zinc</keyword>
<dbReference type="Pfam" id="PF13620">
    <property type="entry name" value="CarboxypepD_reg"/>
    <property type="match status" value="1"/>
</dbReference>
<dbReference type="SMART" id="SM00063">
    <property type="entry name" value="FRI"/>
    <property type="match status" value="1"/>
</dbReference>
<evidence type="ECO:0000259" key="18">
    <source>
        <dbReference type="PROSITE" id="PS52035"/>
    </source>
</evidence>
<dbReference type="FunFam" id="3.40.630.10:FF:000013">
    <property type="entry name" value="carboxypeptidase N catalytic chain"/>
    <property type="match status" value="1"/>
</dbReference>
<dbReference type="Gene3D" id="3.40.630.10">
    <property type="entry name" value="Zn peptidases"/>
    <property type="match status" value="1"/>
</dbReference>
<dbReference type="Gene3D" id="2.60.40.1120">
    <property type="entry name" value="Carboxypeptidase-like, regulatory domain"/>
    <property type="match status" value="1"/>
</dbReference>
<dbReference type="InterPro" id="IPR057246">
    <property type="entry name" value="CARBOXYPEPT_ZN_1"/>
</dbReference>
<dbReference type="InterPro" id="IPR000834">
    <property type="entry name" value="Peptidase_M14"/>
</dbReference>
<dbReference type="PANTHER" id="PTHR11532:SF63">
    <property type="entry name" value="CARBOXYPEPTIDASE Z"/>
    <property type="match status" value="1"/>
</dbReference>
<dbReference type="GeneID" id="103177352"/>
<dbReference type="PROSITE" id="PS00133">
    <property type="entry name" value="CARBOXYPEPT_ZN_2"/>
    <property type="match status" value="1"/>
</dbReference>
<keyword evidence="11" id="KW-0482">Metalloprotease</keyword>
<dbReference type="Pfam" id="PF00246">
    <property type="entry name" value="Peptidase_M14"/>
    <property type="match status" value="1"/>
</dbReference>
<dbReference type="OMA" id="DCGRYFA"/>
<keyword evidence="7" id="KW-0479">Metal-binding</keyword>
<dbReference type="InterPro" id="IPR057247">
    <property type="entry name" value="CARBOXYPEPT_ZN_2"/>
</dbReference>
<dbReference type="RefSeq" id="XP_007889665.1">
    <property type="nucleotide sequence ID" value="XM_007891474.2"/>
</dbReference>
<dbReference type="GO" id="GO:0005615">
    <property type="term" value="C:extracellular space"/>
    <property type="evidence" value="ECO:0007669"/>
    <property type="project" value="TreeGrafter"/>
</dbReference>
<dbReference type="InterPro" id="IPR036790">
    <property type="entry name" value="Frizzled_dom_sf"/>
</dbReference>
<dbReference type="FunCoup" id="A0A4W3H4S7">
    <property type="interactions" value="2"/>
</dbReference>
<keyword evidence="8 16" id="KW-0732">Signal</keyword>
<reference evidence="20" key="2">
    <citation type="journal article" date="2007" name="PLoS Biol.">
        <title>Survey sequencing and comparative analysis of the elephant shark (Callorhinchus milii) genome.</title>
        <authorList>
            <person name="Venkatesh B."/>
            <person name="Kirkness E.F."/>
            <person name="Loh Y.H."/>
            <person name="Halpern A.L."/>
            <person name="Lee A.P."/>
            <person name="Johnson J."/>
            <person name="Dandona N."/>
            <person name="Viswanathan L.D."/>
            <person name="Tay A."/>
            <person name="Venter J.C."/>
            <person name="Strausberg R.L."/>
            <person name="Brenner S."/>
        </authorList>
    </citation>
    <scope>NUCLEOTIDE SEQUENCE [LARGE SCALE GENOMIC DNA]</scope>
</reference>
<evidence type="ECO:0000256" key="8">
    <source>
        <dbReference type="ARBA" id="ARBA00022729"/>
    </source>
</evidence>
<feature type="domain" description="FZ" evidence="17">
    <location>
        <begin position="37"/>
        <end position="159"/>
    </location>
</feature>
<evidence type="ECO:0000256" key="12">
    <source>
        <dbReference type="ARBA" id="ARBA00023157"/>
    </source>
</evidence>
<dbReference type="Proteomes" id="UP000314986">
    <property type="component" value="Unassembled WGS sequence"/>
</dbReference>
<dbReference type="Pfam" id="PF01392">
    <property type="entry name" value="Fz"/>
    <property type="match status" value="1"/>
</dbReference>
<dbReference type="GeneTree" id="ENSGT00940000156391"/>
<evidence type="ECO:0000256" key="9">
    <source>
        <dbReference type="ARBA" id="ARBA00022801"/>
    </source>
</evidence>
<dbReference type="GO" id="GO:0006518">
    <property type="term" value="P:peptide metabolic process"/>
    <property type="evidence" value="ECO:0007669"/>
    <property type="project" value="TreeGrafter"/>
</dbReference>
<evidence type="ECO:0000256" key="11">
    <source>
        <dbReference type="ARBA" id="ARBA00023049"/>
    </source>
</evidence>
<sequence>MDPVAFLLHLVLVTAAQGAPRCEPGDRALGRCQVKDEEKAQCVTSHLGYCDSLPYVKTMFPNLIGQKTREETELSAEYVLISVLNNLLNGECSPDLELLGCSILVPRCEKNVILKPCRYVCEAVKKDCQHAFEMIHMAWPYFMDCDRFFVSEEEGCYDPLGREREMITTDEAEAPFTLLQFIHHSYVDMTKLLKRTASVCSHISTLYTIGRSFEGKDIYVIEFSDNPGEHELLEPEFKYIANMHGNEALGRELLIYLAQYLCSEYLNGNQRIQALVNTTRIHLLPSMNPDGYEFAAEEGPGYNGWANGRVNAQSLDLNRNFPDLTSIFYRERRRRGGRVDHIPIPRSYWNGKTAPETRAVIKWMKKIPFVLSASLHGGDLVASYPFDLSRHPSENKFFSPTPDEKMFKILARTYADAHPRMSDPSEYRCGGNFGDKGGIINGAQWYSFSGGMDDFTYLHTNCFGITLEIGCEKFPVSDDLYPAWQENKEALLTYMELVHRGIKGIVRDEGGRGIQGARISVRGIRHDIFSVANGEYWRLLPSGTHFVSAQAPGHSRVLKKIFLPARMKEAGRVDFILQRLEPDPVDVLVDEGVDDLDLMEHLDNIDHRRGEPDDEYFSPQREKPWWWSFFVVIGDNAPVWLLRED</sequence>
<organism evidence="19 20">
    <name type="scientific">Callorhinchus milii</name>
    <name type="common">Ghost shark</name>
    <dbReference type="NCBI Taxonomy" id="7868"/>
    <lineage>
        <taxon>Eukaryota</taxon>
        <taxon>Metazoa</taxon>
        <taxon>Chordata</taxon>
        <taxon>Craniata</taxon>
        <taxon>Vertebrata</taxon>
        <taxon>Chondrichthyes</taxon>
        <taxon>Holocephali</taxon>
        <taxon>Chimaeriformes</taxon>
        <taxon>Callorhinchidae</taxon>
        <taxon>Callorhinchus</taxon>
    </lineage>
</organism>
<evidence type="ECO:0000256" key="10">
    <source>
        <dbReference type="ARBA" id="ARBA00022833"/>
    </source>
</evidence>
<keyword evidence="9" id="KW-0378">Hydrolase</keyword>
<dbReference type="PRINTS" id="PR00765">
    <property type="entry name" value="CRBOXYPTASEA"/>
</dbReference>
<feature type="signal peptide" evidence="16">
    <location>
        <begin position="1"/>
        <end position="18"/>
    </location>
</feature>
<dbReference type="PROSITE" id="PS00132">
    <property type="entry name" value="CARBOXYPEPT_ZN_1"/>
    <property type="match status" value="1"/>
</dbReference>
<evidence type="ECO:0000256" key="1">
    <source>
        <dbReference type="ARBA" id="ARBA00001947"/>
    </source>
</evidence>
<dbReference type="Gene3D" id="1.10.2000.10">
    <property type="entry name" value="Frizzled cysteine-rich domain"/>
    <property type="match status" value="1"/>
</dbReference>
<comment type="similarity">
    <text evidence="3 15">Belongs to the peptidase M14 family.</text>
</comment>
<evidence type="ECO:0000313" key="20">
    <source>
        <dbReference type="Proteomes" id="UP000314986"/>
    </source>
</evidence>
<comment type="caution">
    <text evidence="14">Lacks conserved residue(s) required for the propagation of feature annotation.</text>
</comment>
<keyword evidence="12 14" id="KW-1015">Disulfide bond</keyword>
<dbReference type="CDD" id="cd11308">
    <property type="entry name" value="Peptidase_M14NE-CP-C_like"/>
    <property type="match status" value="1"/>
</dbReference>
<evidence type="ECO:0000256" key="2">
    <source>
        <dbReference type="ARBA" id="ARBA00004613"/>
    </source>
</evidence>
<dbReference type="InParanoid" id="A0A4W3H4S7"/>
<dbReference type="SMART" id="SM00631">
    <property type="entry name" value="Zn_pept"/>
    <property type="match status" value="1"/>
</dbReference>
<evidence type="ECO:0000256" key="7">
    <source>
        <dbReference type="ARBA" id="ARBA00022723"/>
    </source>
</evidence>
<keyword evidence="5" id="KW-0121">Carboxypeptidase</keyword>
<evidence type="ECO:0000256" key="13">
    <source>
        <dbReference type="ARBA" id="ARBA00023180"/>
    </source>
</evidence>
<evidence type="ECO:0000259" key="17">
    <source>
        <dbReference type="PROSITE" id="PS50038"/>
    </source>
</evidence>